<dbReference type="KEGG" id="ope:PU634_14830"/>
<sequence>MIDMMAIFINFMSVTGKYHHVVSKKTVSANGQFCASLSTGEFAVAGVGCSRTNMNSAVISQYFNFHILDVATFFNE</sequence>
<dbReference type="EMBL" id="CP118224">
    <property type="protein sequence ID" value="WMC10333.1"/>
    <property type="molecule type" value="Genomic_DNA"/>
</dbReference>
<organism evidence="1 2">
    <name type="scientific">Oceanimonas pelagia</name>
    <dbReference type="NCBI Taxonomy" id="3028314"/>
    <lineage>
        <taxon>Bacteria</taxon>
        <taxon>Pseudomonadati</taxon>
        <taxon>Pseudomonadota</taxon>
        <taxon>Gammaproteobacteria</taxon>
        <taxon>Aeromonadales</taxon>
        <taxon>Aeromonadaceae</taxon>
        <taxon>Oceanimonas</taxon>
    </lineage>
</organism>
<name>A0AA50KMM1_9GAMM</name>
<dbReference type="Proteomes" id="UP001223802">
    <property type="component" value="Chromosome"/>
</dbReference>
<reference evidence="1 2" key="1">
    <citation type="submission" date="2023-02" db="EMBL/GenBank/DDBJ databases">
        <title>Complete genome sequence of a novel bacterium Oceanimonas sp. NTOU-MSR1 isolated from marine coast sediment.</title>
        <authorList>
            <person name="Yang H.-T."/>
            <person name="Chen Y.-L."/>
            <person name="Ho Y.-N."/>
        </authorList>
    </citation>
    <scope>NUCLEOTIDE SEQUENCE [LARGE SCALE GENOMIC DNA]</scope>
    <source>
        <strain evidence="1 2">NTOU-MSR1</strain>
    </source>
</reference>
<proteinExistence type="predicted"/>
<dbReference type="AlphaFoldDB" id="A0AA50KMM1"/>
<keyword evidence="2" id="KW-1185">Reference proteome</keyword>
<dbReference type="RefSeq" id="WP_306761534.1">
    <property type="nucleotide sequence ID" value="NZ_CP118224.1"/>
</dbReference>
<accession>A0AA50KMM1</accession>
<protein>
    <submittedName>
        <fullName evidence="1">Uncharacterized protein</fullName>
    </submittedName>
</protein>
<evidence type="ECO:0000313" key="1">
    <source>
        <dbReference type="EMBL" id="WMC10333.1"/>
    </source>
</evidence>
<evidence type="ECO:0000313" key="2">
    <source>
        <dbReference type="Proteomes" id="UP001223802"/>
    </source>
</evidence>
<gene>
    <name evidence="1" type="ORF">PU634_14830</name>
</gene>